<dbReference type="InterPro" id="IPR028889">
    <property type="entry name" value="USP"/>
</dbReference>
<dbReference type="OrthoDB" id="289038at2759"/>
<dbReference type="Pfam" id="PF00443">
    <property type="entry name" value="UCH"/>
    <property type="match status" value="1"/>
</dbReference>
<feature type="compositionally biased region" description="Basic and acidic residues" evidence="1">
    <location>
        <begin position="368"/>
        <end position="401"/>
    </location>
</feature>
<dbReference type="PROSITE" id="PS50235">
    <property type="entry name" value="USP_3"/>
    <property type="match status" value="1"/>
</dbReference>
<comment type="caution">
    <text evidence="3">The sequence shown here is derived from an EMBL/GenBank/DDBJ whole genome shotgun (WGS) entry which is preliminary data.</text>
</comment>
<dbReference type="EMBL" id="JAPEUX010000002">
    <property type="protein sequence ID" value="KAJ4357466.1"/>
    <property type="molecule type" value="Genomic_DNA"/>
</dbReference>
<dbReference type="AlphaFoldDB" id="A0A9W8XRD2"/>
<gene>
    <name evidence="3" type="primary">UBP26</name>
    <name evidence="3" type="ORF">N0V89_002042</name>
</gene>
<dbReference type="GO" id="GO:0016579">
    <property type="term" value="P:protein deubiquitination"/>
    <property type="evidence" value="ECO:0007669"/>
    <property type="project" value="InterPro"/>
</dbReference>
<feature type="compositionally biased region" description="Basic and acidic residues" evidence="1">
    <location>
        <begin position="347"/>
        <end position="361"/>
    </location>
</feature>
<dbReference type="EC" id="3.4.19.12" evidence="3"/>
<organism evidence="3 4">
    <name type="scientific">Didymosphaeria variabile</name>
    <dbReference type="NCBI Taxonomy" id="1932322"/>
    <lineage>
        <taxon>Eukaryota</taxon>
        <taxon>Fungi</taxon>
        <taxon>Dikarya</taxon>
        <taxon>Ascomycota</taxon>
        <taxon>Pezizomycotina</taxon>
        <taxon>Dothideomycetes</taxon>
        <taxon>Pleosporomycetidae</taxon>
        <taxon>Pleosporales</taxon>
        <taxon>Massarineae</taxon>
        <taxon>Didymosphaeriaceae</taxon>
        <taxon>Didymosphaeria</taxon>
    </lineage>
</organism>
<dbReference type="RefSeq" id="XP_056074325.1">
    <property type="nucleotide sequence ID" value="XM_056210852.1"/>
</dbReference>
<sequence>MNSILQALAAVDPYKLERESDVSVGTQLGINRNPTNSDHYERCIYREEEFELNLMWEFLDLLKLLRSEGIPAAVPPFAFQFTFSRLSEISDYRGREEQDTAEYFCAFLNYLREHDSNYGEVFDRLFRIYPSEIVKCSNSSEVKELSDPSWYISLIPLPRLQTTTVAQAMSGSAQVEAISVDRLFAYNARYYDGCPYGFDECEHEKRLWLLKPLPDFLMLKFVRHEVSEGNTDWNSSNKLAYKVVFDKKAFTLDLSEYVEADGSEQNQLMYKLRAVIYHSGSTFATGHYFVVSRTDEDGSNDWWQCNDGDVSNNPTGPYPVGDLANSQAYMALYEKVQPDHSTVLQKQETEYEKEQDKKTEQEQELGSDPDKEQHVRKVHPKEVCGQEHDGFPSKDDGEILP</sequence>
<protein>
    <submittedName>
        <fullName evidence="3">Ubiquitin carboxyl-terminal hydrolase 26</fullName>
        <ecNumber evidence="3">3.4.19.12</ecNumber>
    </submittedName>
</protein>
<dbReference type="Proteomes" id="UP001140513">
    <property type="component" value="Unassembled WGS sequence"/>
</dbReference>
<reference evidence="3" key="1">
    <citation type="submission" date="2022-10" db="EMBL/GenBank/DDBJ databases">
        <title>Tapping the CABI collections for fungal endophytes: first genome assemblies for Collariella, Neodidymelliopsis, Ascochyta clinopodiicola, Didymella pomorum, Didymosphaeria variabile, Neocosmospora piperis and Neocucurbitaria cava.</title>
        <authorList>
            <person name="Hill R."/>
        </authorList>
    </citation>
    <scope>NUCLEOTIDE SEQUENCE</scope>
    <source>
        <strain evidence="3">IMI 356815</strain>
    </source>
</reference>
<feature type="domain" description="USP" evidence="2">
    <location>
        <begin position="1"/>
        <end position="336"/>
    </location>
</feature>
<dbReference type="PROSITE" id="PS00973">
    <property type="entry name" value="USP_2"/>
    <property type="match status" value="1"/>
</dbReference>
<evidence type="ECO:0000313" key="4">
    <source>
        <dbReference type="Proteomes" id="UP001140513"/>
    </source>
</evidence>
<accession>A0A9W8XRD2</accession>
<dbReference type="CDD" id="cd02257">
    <property type="entry name" value="Peptidase_C19"/>
    <property type="match status" value="1"/>
</dbReference>
<dbReference type="GO" id="GO:0004843">
    <property type="term" value="F:cysteine-type deubiquitinase activity"/>
    <property type="evidence" value="ECO:0007669"/>
    <property type="project" value="UniProtKB-EC"/>
</dbReference>
<evidence type="ECO:0000313" key="3">
    <source>
        <dbReference type="EMBL" id="KAJ4357466.1"/>
    </source>
</evidence>
<proteinExistence type="predicted"/>
<keyword evidence="4" id="KW-1185">Reference proteome</keyword>
<feature type="region of interest" description="Disordered" evidence="1">
    <location>
        <begin position="347"/>
        <end position="401"/>
    </location>
</feature>
<dbReference type="SUPFAM" id="SSF54001">
    <property type="entry name" value="Cysteine proteinases"/>
    <property type="match status" value="1"/>
</dbReference>
<dbReference type="PANTHER" id="PTHR21646">
    <property type="entry name" value="UBIQUITIN CARBOXYL-TERMINAL HYDROLASE"/>
    <property type="match status" value="1"/>
</dbReference>
<name>A0A9W8XRD2_9PLEO</name>
<dbReference type="GeneID" id="80905572"/>
<dbReference type="InterPro" id="IPR050185">
    <property type="entry name" value="Ub_carboxyl-term_hydrolase"/>
</dbReference>
<dbReference type="InterPro" id="IPR018200">
    <property type="entry name" value="USP_CS"/>
</dbReference>
<keyword evidence="3" id="KW-0378">Hydrolase</keyword>
<dbReference type="InterPro" id="IPR001394">
    <property type="entry name" value="Peptidase_C19_UCH"/>
</dbReference>
<evidence type="ECO:0000256" key="1">
    <source>
        <dbReference type="SAM" id="MobiDB-lite"/>
    </source>
</evidence>
<dbReference type="InterPro" id="IPR038765">
    <property type="entry name" value="Papain-like_cys_pep_sf"/>
</dbReference>
<evidence type="ECO:0000259" key="2">
    <source>
        <dbReference type="PROSITE" id="PS50235"/>
    </source>
</evidence>
<dbReference type="Gene3D" id="3.90.70.10">
    <property type="entry name" value="Cysteine proteinases"/>
    <property type="match status" value="1"/>
</dbReference>